<dbReference type="InterPro" id="IPR011009">
    <property type="entry name" value="Kinase-like_dom_sf"/>
</dbReference>
<dbReference type="Proteomes" id="UP001146120">
    <property type="component" value="Unassembled WGS sequence"/>
</dbReference>
<evidence type="ECO:0000313" key="3">
    <source>
        <dbReference type="Proteomes" id="UP001146120"/>
    </source>
</evidence>
<sequence length="118" mass="13244">MTSGVCMRDWVAPELLMGTKYDESSDIYSLDVFLTELDAAQMLCSDTKDERTCKEMRSLQVLQMVLEGAILLSFSAACPPHILDIGCRRPSHNAAERPSTRELVVVAAQPWHCVRERT</sequence>
<comment type="caution">
    <text evidence="2">The sequence shown here is derived from an EMBL/GenBank/DDBJ whole genome shotgun (WGS) entry which is preliminary data.</text>
</comment>
<dbReference type="EMBL" id="DAKRPA010000169">
    <property type="protein sequence ID" value="DAZ96372.1"/>
    <property type="molecule type" value="Genomic_DNA"/>
</dbReference>
<evidence type="ECO:0000313" key="2">
    <source>
        <dbReference type="EMBL" id="DAZ96372.1"/>
    </source>
</evidence>
<dbReference type="GO" id="GO:0005524">
    <property type="term" value="F:ATP binding"/>
    <property type="evidence" value="ECO:0007669"/>
    <property type="project" value="InterPro"/>
</dbReference>
<dbReference type="GO" id="GO:0004672">
    <property type="term" value="F:protein kinase activity"/>
    <property type="evidence" value="ECO:0007669"/>
    <property type="project" value="InterPro"/>
</dbReference>
<dbReference type="Pfam" id="PF00069">
    <property type="entry name" value="Pkinase"/>
    <property type="match status" value="1"/>
</dbReference>
<keyword evidence="3" id="KW-1185">Reference proteome</keyword>
<evidence type="ECO:0000259" key="1">
    <source>
        <dbReference type="PROSITE" id="PS50011"/>
    </source>
</evidence>
<proteinExistence type="predicted"/>
<dbReference type="AlphaFoldDB" id="A0AAV2YT04"/>
<dbReference type="Gene3D" id="1.10.510.10">
    <property type="entry name" value="Transferase(Phosphotransferase) domain 1"/>
    <property type="match status" value="1"/>
</dbReference>
<name>A0AAV2YT04_9STRA</name>
<gene>
    <name evidence="2" type="ORF">N0F65_010739</name>
</gene>
<feature type="domain" description="Protein kinase" evidence="1">
    <location>
        <begin position="1"/>
        <end position="112"/>
    </location>
</feature>
<dbReference type="PROSITE" id="PS50011">
    <property type="entry name" value="PROTEIN_KINASE_DOM"/>
    <property type="match status" value="1"/>
</dbReference>
<dbReference type="SUPFAM" id="SSF56112">
    <property type="entry name" value="Protein kinase-like (PK-like)"/>
    <property type="match status" value="1"/>
</dbReference>
<accession>A0AAV2YT04</accession>
<reference evidence="2" key="1">
    <citation type="submission" date="2022-11" db="EMBL/GenBank/DDBJ databases">
        <authorList>
            <person name="Morgan W.R."/>
            <person name="Tartar A."/>
        </authorList>
    </citation>
    <scope>NUCLEOTIDE SEQUENCE</scope>
    <source>
        <strain evidence="2">ARSEF 373</strain>
    </source>
</reference>
<reference evidence="2" key="2">
    <citation type="journal article" date="2023" name="Microbiol Resour">
        <title>Decontamination and Annotation of the Draft Genome Sequence of the Oomycete Lagenidium giganteum ARSEF 373.</title>
        <authorList>
            <person name="Morgan W.R."/>
            <person name="Tartar A."/>
        </authorList>
    </citation>
    <scope>NUCLEOTIDE SEQUENCE</scope>
    <source>
        <strain evidence="2">ARSEF 373</strain>
    </source>
</reference>
<protein>
    <recommendedName>
        <fullName evidence="1">Protein kinase domain-containing protein</fullName>
    </recommendedName>
</protein>
<dbReference type="InterPro" id="IPR000719">
    <property type="entry name" value="Prot_kinase_dom"/>
</dbReference>
<organism evidence="2 3">
    <name type="scientific">Lagenidium giganteum</name>
    <dbReference type="NCBI Taxonomy" id="4803"/>
    <lineage>
        <taxon>Eukaryota</taxon>
        <taxon>Sar</taxon>
        <taxon>Stramenopiles</taxon>
        <taxon>Oomycota</taxon>
        <taxon>Peronosporomycetes</taxon>
        <taxon>Pythiales</taxon>
        <taxon>Pythiaceae</taxon>
    </lineage>
</organism>